<evidence type="ECO:0000256" key="1">
    <source>
        <dbReference type="SAM" id="SignalP"/>
    </source>
</evidence>
<feature type="chain" id="PRO_5032444493" description="Sulfur globule protein" evidence="1">
    <location>
        <begin position="28"/>
        <end position="109"/>
    </location>
</feature>
<evidence type="ECO:0008006" key="4">
    <source>
        <dbReference type="Google" id="ProtNLM"/>
    </source>
</evidence>
<dbReference type="Proteomes" id="UP000521227">
    <property type="component" value="Unassembled WGS sequence"/>
</dbReference>
<sequence>MRHLVFAVAAVAALAGAGSLVSTRADAMPGAGGLGAFVGHALTEQVRLVCQRTWNGYRWVRACYETGPSYYYDEAPGYYYGGPGIYFGGGGFSHHGGHHGHHGGHHGHH</sequence>
<feature type="signal peptide" evidence="1">
    <location>
        <begin position="1"/>
        <end position="27"/>
    </location>
</feature>
<name>A0A840N6S0_9BRAD</name>
<evidence type="ECO:0000313" key="2">
    <source>
        <dbReference type="EMBL" id="MBB5053528.1"/>
    </source>
</evidence>
<comment type="caution">
    <text evidence="2">The sequence shown here is derived from an EMBL/GenBank/DDBJ whole genome shotgun (WGS) entry which is preliminary data.</text>
</comment>
<keyword evidence="1" id="KW-0732">Signal</keyword>
<reference evidence="2 3" key="1">
    <citation type="submission" date="2020-08" db="EMBL/GenBank/DDBJ databases">
        <title>Genomic Encyclopedia of Type Strains, Phase IV (KMG-IV): sequencing the most valuable type-strain genomes for metagenomic binning, comparative biology and taxonomic classification.</title>
        <authorList>
            <person name="Goeker M."/>
        </authorList>
    </citation>
    <scope>NUCLEOTIDE SEQUENCE [LARGE SCALE GENOMIC DNA]</scope>
    <source>
        <strain evidence="2 3">DSM 17498</strain>
    </source>
</reference>
<dbReference type="AlphaFoldDB" id="A0A840N6S0"/>
<accession>A0A840N6S0</accession>
<evidence type="ECO:0000313" key="3">
    <source>
        <dbReference type="Proteomes" id="UP000521227"/>
    </source>
</evidence>
<gene>
    <name evidence="2" type="ORF">HNQ36_003528</name>
</gene>
<organism evidence="2 3">
    <name type="scientific">Afipia massiliensis</name>
    <dbReference type="NCBI Taxonomy" id="211460"/>
    <lineage>
        <taxon>Bacteria</taxon>
        <taxon>Pseudomonadati</taxon>
        <taxon>Pseudomonadota</taxon>
        <taxon>Alphaproteobacteria</taxon>
        <taxon>Hyphomicrobiales</taxon>
        <taxon>Nitrobacteraceae</taxon>
        <taxon>Afipia</taxon>
    </lineage>
</organism>
<dbReference type="EMBL" id="JACHIJ010000005">
    <property type="protein sequence ID" value="MBB5053528.1"/>
    <property type="molecule type" value="Genomic_DNA"/>
</dbReference>
<dbReference type="RefSeq" id="WP_184087162.1">
    <property type="nucleotide sequence ID" value="NZ_JACHIJ010000005.1"/>
</dbReference>
<proteinExistence type="predicted"/>
<protein>
    <recommendedName>
        <fullName evidence="4">Sulfur globule protein</fullName>
    </recommendedName>
</protein>